<feature type="domain" description="Integrase SSV1 C-terminal" evidence="1">
    <location>
        <begin position="191"/>
        <end position="352"/>
    </location>
</feature>
<dbReference type="AlphaFoldDB" id="A0A484I6T7"/>
<dbReference type="Proteomes" id="UP000294299">
    <property type="component" value="Chromosome NFRAN"/>
</dbReference>
<dbReference type="GO" id="GO:0003677">
    <property type="term" value="F:DNA binding"/>
    <property type="evidence" value="ECO:0007669"/>
    <property type="project" value="InterPro"/>
</dbReference>
<gene>
    <name evidence="2" type="ORF">NFRAN_0569</name>
</gene>
<evidence type="ECO:0000313" key="2">
    <source>
        <dbReference type="EMBL" id="VFJ12891.1"/>
    </source>
</evidence>
<dbReference type="KEGG" id="nfn:NFRAN_0569"/>
<dbReference type="InterPro" id="IPR013762">
    <property type="entry name" value="Integrase-like_cat_sf"/>
</dbReference>
<name>A0A484I6T7_9ARCH</name>
<evidence type="ECO:0000259" key="1">
    <source>
        <dbReference type="Pfam" id="PF16795"/>
    </source>
</evidence>
<organism evidence="2 3">
    <name type="scientific">Candidatus Nitrosocosmicus franklandianus</name>
    <dbReference type="NCBI Taxonomy" id="1798806"/>
    <lineage>
        <taxon>Archaea</taxon>
        <taxon>Nitrososphaerota</taxon>
        <taxon>Nitrososphaeria</taxon>
        <taxon>Nitrososphaerales</taxon>
        <taxon>Nitrososphaeraceae</taxon>
        <taxon>Candidatus Nitrosocosmicus</taxon>
    </lineage>
</organism>
<dbReference type="GO" id="GO:0006310">
    <property type="term" value="P:DNA recombination"/>
    <property type="evidence" value="ECO:0007669"/>
    <property type="project" value="InterPro"/>
</dbReference>
<evidence type="ECO:0000313" key="3">
    <source>
        <dbReference type="Proteomes" id="UP000294299"/>
    </source>
</evidence>
<dbReference type="EMBL" id="LR216287">
    <property type="protein sequence ID" value="VFJ12891.1"/>
    <property type="molecule type" value="Genomic_DNA"/>
</dbReference>
<protein>
    <recommendedName>
        <fullName evidence="1">Integrase SSV1 C-terminal domain-containing protein</fullName>
    </recommendedName>
</protein>
<dbReference type="GeneID" id="39420085"/>
<dbReference type="GO" id="GO:0015074">
    <property type="term" value="P:DNA integration"/>
    <property type="evidence" value="ECO:0007669"/>
    <property type="project" value="InterPro"/>
</dbReference>
<dbReference type="Pfam" id="PF16795">
    <property type="entry name" value="Phage_integr_3"/>
    <property type="match status" value="1"/>
</dbReference>
<dbReference type="InterPro" id="IPR031857">
    <property type="entry name" value="Integrase_SSV1_C"/>
</dbReference>
<reference evidence="2 3" key="1">
    <citation type="submission" date="2019-02" db="EMBL/GenBank/DDBJ databases">
        <authorList>
            <person name="Lehtovirta-Morley E L."/>
        </authorList>
    </citation>
    <scope>NUCLEOTIDE SEQUENCE [LARGE SCALE GENOMIC DNA]</scope>
    <source>
        <strain evidence="2">NFRAN1</strain>
    </source>
</reference>
<dbReference type="Gene3D" id="1.10.443.10">
    <property type="entry name" value="Intergrase catalytic core"/>
    <property type="match status" value="1"/>
</dbReference>
<proteinExistence type="predicted"/>
<dbReference type="RefSeq" id="WP_134482907.1">
    <property type="nucleotide sequence ID" value="NZ_LR216287.1"/>
</dbReference>
<keyword evidence="3" id="KW-1185">Reference proteome</keyword>
<sequence>MQKIARENSLTKPSKTEWVAMNVKVRREDIPILNQRLKLLGFETLGQLTKDLINGTFPHVTEDRQITNLTDNVDKSGLKSILEGGHNSDFYMKANTQDMYDYYLNVRKFHKNTCRDLVSYFKRFRDVFFTQRVDEIRSCTPRVRSKIMDCMRKFGAYYLYKYNNEECIDLVEKIIRRHNLSAGQTEHGKLYIVDDSYIEERLKQLFSIGEGEIATIIRFGIFSGLREDEMLYVYNKDICPDKSGCSCSKLHVIEKPNGVSVVLIQWHRGHKKCYFTLVPTKVLKEFKSMDDFEYRPHIRSAHEYMKVKTKDDKITFMWLRKAHYNVMCRVMKPFEANVLAGRAKSVDAKHYAMYELDEMSQKYAEAWKKFDVNIN</sequence>
<accession>A0A484I6T7</accession>